<dbReference type="OrthoDB" id="2928559at2"/>
<sequence length="78" mass="8896">MKNETKKQVQIVKALVNDKINSHEFLTTLLKRLNALEENGSRDTTIKGAVKAYFETTLAEGYDEPLVIELDKLEEMLD</sequence>
<keyword evidence="2" id="KW-1185">Reference proteome</keyword>
<dbReference type="AlphaFoldDB" id="A0A7X2J2M2"/>
<name>A0A7X2J2M2_9BACI</name>
<dbReference type="EMBL" id="WKKI01000071">
    <property type="protein sequence ID" value="MRX74235.1"/>
    <property type="molecule type" value="Genomic_DNA"/>
</dbReference>
<accession>A0A7X2J2M2</accession>
<evidence type="ECO:0000313" key="2">
    <source>
        <dbReference type="Proteomes" id="UP000448867"/>
    </source>
</evidence>
<comment type="caution">
    <text evidence="1">The sequence shown here is derived from an EMBL/GenBank/DDBJ whole genome shotgun (WGS) entry which is preliminary data.</text>
</comment>
<organism evidence="1 2">
    <name type="scientific">Metabacillus lacus</name>
    <dbReference type="NCBI Taxonomy" id="1983721"/>
    <lineage>
        <taxon>Bacteria</taxon>
        <taxon>Bacillati</taxon>
        <taxon>Bacillota</taxon>
        <taxon>Bacilli</taxon>
        <taxon>Bacillales</taxon>
        <taxon>Bacillaceae</taxon>
        <taxon>Metabacillus</taxon>
    </lineage>
</organism>
<dbReference type="RefSeq" id="WP_154309689.1">
    <property type="nucleotide sequence ID" value="NZ_WKKI01000071.1"/>
</dbReference>
<protein>
    <submittedName>
        <fullName evidence="1">Uncharacterized protein</fullName>
    </submittedName>
</protein>
<dbReference type="Proteomes" id="UP000448867">
    <property type="component" value="Unassembled WGS sequence"/>
</dbReference>
<evidence type="ECO:0000313" key="1">
    <source>
        <dbReference type="EMBL" id="MRX74235.1"/>
    </source>
</evidence>
<proteinExistence type="predicted"/>
<gene>
    <name evidence="1" type="ORF">GJU40_19110</name>
</gene>
<reference evidence="1 2" key="1">
    <citation type="submission" date="2019-11" db="EMBL/GenBank/DDBJ databases">
        <title>Bacillus lacus genome.</title>
        <authorList>
            <person name="Allen C.J."/>
            <person name="Newman J.D."/>
        </authorList>
    </citation>
    <scope>NUCLEOTIDE SEQUENCE [LARGE SCALE GENOMIC DNA]</scope>
    <source>
        <strain evidence="1 2">KCTC 33946</strain>
    </source>
</reference>